<dbReference type="GO" id="GO:0005886">
    <property type="term" value="C:plasma membrane"/>
    <property type="evidence" value="ECO:0007669"/>
    <property type="project" value="UniProtKB-SubCell"/>
</dbReference>
<evidence type="ECO:0000256" key="1">
    <source>
        <dbReference type="ARBA" id="ARBA00004429"/>
    </source>
</evidence>
<dbReference type="Gene3D" id="1.10.3720.10">
    <property type="entry name" value="MetI-like"/>
    <property type="match status" value="1"/>
</dbReference>
<name>A0A6N9H757_9MICO</name>
<keyword evidence="9 12" id="KW-0472">Membrane</keyword>
<dbReference type="GO" id="GO:0015833">
    <property type="term" value="P:peptide transport"/>
    <property type="evidence" value="ECO:0007669"/>
    <property type="project" value="UniProtKB-KW"/>
</dbReference>
<keyword evidence="5 12" id="KW-0812">Transmembrane</keyword>
<comment type="similarity">
    <text evidence="10">Belongs to the binding-protein-dependent transport system permease family. OppBC subfamily.</text>
</comment>
<keyword evidence="16" id="KW-1185">Reference proteome</keyword>
<evidence type="ECO:0000256" key="13">
    <source>
        <dbReference type="SAM" id="MobiDB-lite"/>
    </source>
</evidence>
<evidence type="ECO:0000256" key="12">
    <source>
        <dbReference type="RuleBase" id="RU363032"/>
    </source>
</evidence>
<evidence type="ECO:0000259" key="14">
    <source>
        <dbReference type="PROSITE" id="PS50928"/>
    </source>
</evidence>
<evidence type="ECO:0000256" key="9">
    <source>
        <dbReference type="ARBA" id="ARBA00023136"/>
    </source>
</evidence>
<sequence length="375" mass="40641">MSAPLQDPSVSEGALPDTSGSIEGRETAGMSQGQIVLRKFLRHQGAMISLVLLIIVIVFSFTAVGMGPIPGWWKYNFYNSSDVMNGGAPTWHLSNPFSLGEHPFGQDDIGRDNFARVLKGVQVSILMMLIMGATLLVVGVVVGALAGYYRGWVDNALMRVTDGFIMLPTIVVGAILGVLAGHLANPPLLAFVLGLILWPTLARLVRGDFLSLREREFVDSARVAGASDFRIMFKHMLPNAMGVVIVNTTLMMSQAIVLETALSFLGFGVHAPDVSLGQLINEYQGSFATRPWLFWWPGLFIIIVALAVNFIGDGLRDAFDPRQRKIPSARKMARADRLLASSANLAGPFTPGGTGDGSTRGERRRSIDDERKDGQ</sequence>
<evidence type="ECO:0000313" key="15">
    <source>
        <dbReference type="EMBL" id="MYM19745.1"/>
    </source>
</evidence>
<evidence type="ECO:0000256" key="7">
    <source>
        <dbReference type="ARBA" id="ARBA00022927"/>
    </source>
</evidence>
<feature type="transmembrane region" description="Helical" evidence="12">
    <location>
        <begin position="240"/>
        <end position="267"/>
    </location>
</feature>
<feature type="region of interest" description="Disordered" evidence="13">
    <location>
        <begin position="342"/>
        <end position="375"/>
    </location>
</feature>
<dbReference type="InterPro" id="IPR000515">
    <property type="entry name" value="MetI-like"/>
</dbReference>
<dbReference type="Pfam" id="PF00528">
    <property type="entry name" value="BPD_transp_1"/>
    <property type="match status" value="1"/>
</dbReference>
<feature type="domain" description="ABC transmembrane type-1" evidence="14">
    <location>
        <begin position="121"/>
        <end position="312"/>
    </location>
</feature>
<feature type="transmembrane region" description="Helical" evidence="12">
    <location>
        <begin position="160"/>
        <end position="182"/>
    </location>
</feature>
<reference evidence="15 16" key="1">
    <citation type="submission" date="2020-01" db="EMBL/GenBank/DDBJ databases">
        <authorList>
            <person name="Deng T."/>
        </authorList>
    </citation>
    <scope>NUCLEOTIDE SEQUENCE [LARGE SCALE GENOMIC DNA]</scope>
    <source>
        <strain evidence="15 16">5221</strain>
    </source>
</reference>
<dbReference type="AlphaFoldDB" id="A0A6N9H757"/>
<dbReference type="EMBL" id="WWEQ01000024">
    <property type="protein sequence ID" value="MYM19745.1"/>
    <property type="molecule type" value="Genomic_DNA"/>
</dbReference>
<feature type="transmembrane region" description="Helical" evidence="12">
    <location>
        <begin position="47"/>
        <end position="69"/>
    </location>
</feature>
<keyword evidence="7" id="KW-0653">Protein transport</keyword>
<evidence type="ECO:0000256" key="4">
    <source>
        <dbReference type="ARBA" id="ARBA00022519"/>
    </source>
</evidence>
<keyword evidence="8 12" id="KW-1133">Transmembrane helix</keyword>
<dbReference type="GO" id="GO:0055085">
    <property type="term" value="P:transmembrane transport"/>
    <property type="evidence" value="ECO:0007669"/>
    <property type="project" value="InterPro"/>
</dbReference>
<gene>
    <name evidence="15" type="ORF">GSY69_07125</name>
</gene>
<keyword evidence="3" id="KW-1003">Cell membrane</keyword>
<evidence type="ECO:0000256" key="2">
    <source>
        <dbReference type="ARBA" id="ARBA00022448"/>
    </source>
</evidence>
<keyword evidence="4" id="KW-0997">Cell inner membrane</keyword>
<accession>A0A6N9H757</accession>
<dbReference type="Pfam" id="PF12911">
    <property type="entry name" value="OppC_N"/>
    <property type="match status" value="1"/>
</dbReference>
<dbReference type="InterPro" id="IPR025966">
    <property type="entry name" value="OppC_N"/>
</dbReference>
<dbReference type="PANTHER" id="PTHR43386:SF2">
    <property type="entry name" value="OLIGOPEPTIDE TRANSPORT SYSTEM PERMEASE PROTEIN OPPC"/>
    <property type="match status" value="1"/>
</dbReference>
<dbReference type="RefSeq" id="WP_160953177.1">
    <property type="nucleotide sequence ID" value="NZ_WWEQ01000024.1"/>
</dbReference>
<proteinExistence type="inferred from homology"/>
<feature type="transmembrane region" description="Helical" evidence="12">
    <location>
        <begin position="293"/>
        <end position="315"/>
    </location>
</feature>
<evidence type="ECO:0000256" key="6">
    <source>
        <dbReference type="ARBA" id="ARBA00022856"/>
    </source>
</evidence>
<feature type="transmembrane region" description="Helical" evidence="12">
    <location>
        <begin position="188"/>
        <end position="205"/>
    </location>
</feature>
<dbReference type="InterPro" id="IPR035906">
    <property type="entry name" value="MetI-like_sf"/>
</dbReference>
<evidence type="ECO:0000256" key="11">
    <source>
        <dbReference type="ARBA" id="ARBA00072251"/>
    </source>
</evidence>
<dbReference type="PANTHER" id="PTHR43386">
    <property type="entry name" value="OLIGOPEPTIDE TRANSPORT SYSTEM PERMEASE PROTEIN APPC"/>
    <property type="match status" value="1"/>
</dbReference>
<evidence type="ECO:0000256" key="5">
    <source>
        <dbReference type="ARBA" id="ARBA00022692"/>
    </source>
</evidence>
<comment type="subcellular location">
    <subcellularLocation>
        <location evidence="1">Cell inner membrane</location>
        <topology evidence="1">Multi-pass membrane protein</topology>
    </subcellularLocation>
    <subcellularLocation>
        <location evidence="12">Cell membrane</location>
        <topology evidence="12">Multi-pass membrane protein</topology>
    </subcellularLocation>
</comment>
<dbReference type="Proteomes" id="UP000469215">
    <property type="component" value="Unassembled WGS sequence"/>
</dbReference>
<comment type="caution">
    <text evidence="15">The sequence shown here is derived from an EMBL/GenBank/DDBJ whole genome shotgun (WGS) entry which is preliminary data.</text>
</comment>
<evidence type="ECO:0000256" key="3">
    <source>
        <dbReference type="ARBA" id="ARBA00022475"/>
    </source>
</evidence>
<evidence type="ECO:0000256" key="10">
    <source>
        <dbReference type="ARBA" id="ARBA00024202"/>
    </source>
</evidence>
<evidence type="ECO:0000313" key="16">
    <source>
        <dbReference type="Proteomes" id="UP000469215"/>
    </source>
</evidence>
<keyword evidence="6" id="KW-0571">Peptide transport</keyword>
<organism evidence="15 16">
    <name type="scientific">Brevibacterium rongguiense</name>
    <dbReference type="NCBI Taxonomy" id="2695267"/>
    <lineage>
        <taxon>Bacteria</taxon>
        <taxon>Bacillati</taxon>
        <taxon>Actinomycetota</taxon>
        <taxon>Actinomycetes</taxon>
        <taxon>Micrococcales</taxon>
        <taxon>Brevibacteriaceae</taxon>
        <taxon>Brevibacterium</taxon>
    </lineage>
</organism>
<feature type="compositionally biased region" description="Basic and acidic residues" evidence="13">
    <location>
        <begin position="359"/>
        <end position="375"/>
    </location>
</feature>
<dbReference type="PROSITE" id="PS50928">
    <property type="entry name" value="ABC_TM1"/>
    <property type="match status" value="1"/>
</dbReference>
<dbReference type="CDD" id="cd06261">
    <property type="entry name" value="TM_PBP2"/>
    <property type="match status" value="1"/>
</dbReference>
<keyword evidence="2 12" id="KW-0813">Transport</keyword>
<dbReference type="GO" id="GO:0015031">
    <property type="term" value="P:protein transport"/>
    <property type="evidence" value="ECO:0007669"/>
    <property type="project" value="UniProtKB-KW"/>
</dbReference>
<feature type="region of interest" description="Disordered" evidence="13">
    <location>
        <begin position="1"/>
        <end position="27"/>
    </location>
</feature>
<dbReference type="InterPro" id="IPR050366">
    <property type="entry name" value="BP-dependent_transpt_permease"/>
</dbReference>
<protein>
    <recommendedName>
        <fullName evidence="11">Oligopeptide transport system permease protein OppC</fullName>
    </recommendedName>
</protein>
<dbReference type="SUPFAM" id="SSF161098">
    <property type="entry name" value="MetI-like"/>
    <property type="match status" value="1"/>
</dbReference>
<evidence type="ECO:0000256" key="8">
    <source>
        <dbReference type="ARBA" id="ARBA00022989"/>
    </source>
</evidence>
<feature type="transmembrane region" description="Helical" evidence="12">
    <location>
        <begin position="125"/>
        <end position="148"/>
    </location>
</feature>